<evidence type="ECO:0000313" key="4">
    <source>
        <dbReference type="EnsemblMetazoa" id="XP_030853520"/>
    </source>
</evidence>
<dbReference type="OrthoDB" id="7340501at2759"/>
<dbReference type="SMART" id="SM00268">
    <property type="entry name" value="ACTIN"/>
    <property type="match status" value="1"/>
</dbReference>
<dbReference type="CDD" id="cd10211">
    <property type="entry name" value="ASKHA_NBD_Arp5"/>
    <property type="match status" value="1"/>
</dbReference>
<dbReference type="GeneID" id="579001"/>
<evidence type="ECO:0008006" key="6">
    <source>
        <dbReference type="Google" id="ProtNLM"/>
    </source>
</evidence>
<evidence type="ECO:0000313" key="5">
    <source>
        <dbReference type="Proteomes" id="UP000007110"/>
    </source>
</evidence>
<evidence type="ECO:0000256" key="1">
    <source>
        <dbReference type="ARBA" id="ARBA00004123"/>
    </source>
</evidence>
<dbReference type="GO" id="GO:0006355">
    <property type="term" value="P:regulation of DNA-templated transcription"/>
    <property type="evidence" value="ECO:0000318"/>
    <property type="project" value="GO_Central"/>
</dbReference>
<dbReference type="Proteomes" id="UP000007110">
    <property type="component" value="Unassembled WGS sequence"/>
</dbReference>
<dbReference type="FunFam" id="3.30.420.40:FF:000237">
    <property type="entry name" value="Actin-related protein 5"/>
    <property type="match status" value="1"/>
</dbReference>
<comment type="subcellular location">
    <subcellularLocation>
        <location evidence="1">Nucleus</location>
    </subcellularLocation>
</comment>
<evidence type="ECO:0000256" key="3">
    <source>
        <dbReference type="RuleBase" id="RU000487"/>
    </source>
</evidence>
<dbReference type="Gene3D" id="3.30.420.40">
    <property type="match status" value="2"/>
</dbReference>
<evidence type="ECO:0000256" key="2">
    <source>
        <dbReference type="ARBA" id="ARBA00023242"/>
    </source>
</evidence>
<dbReference type="FunFam" id="3.30.420.40:FF:000048">
    <property type="entry name" value="ARP5 actin-related protein 5 homolog"/>
    <property type="match status" value="1"/>
</dbReference>
<protein>
    <recommendedName>
        <fullName evidence="6">Actin-related protein 5</fullName>
    </recommendedName>
</protein>
<dbReference type="InParanoid" id="A0A7M7PQE1"/>
<dbReference type="GO" id="GO:0005737">
    <property type="term" value="C:cytoplasm"/>
    <property type="evidence" value="ECO:0000318"/>
    <property type="project" value="GO_Central"/>
</dbReference>
<dbReference type="PANTHER" id="PTHR11937">
    <property type="entry name" value="ACTIN"/>
    <property type="match status" value="1"/>
</dbReference>
<dbReference type="CTD" id="79913"/>
<reference evidence="4" key="2">
    <citation type="submission" date="2021-01" db="UniProtKB">
        <authorList>
            <consortium name="EnsemblMetazoa"/>
        </authorList>
    </citation>
    <scope>IDENTIFICATION</scope>
</reference>
<accession>A0A7M7PQE1</accession>
<name>A0A7M7PQE1_STRPU</name>
<dbReference type="Pfam" id="PF00022">
    <property type="entry name" value="Actin"/>
    <property type="match status" value="2"/>
</dbReference>
<reference evidence="5" key="1">
    <citation type="submission" date="2015-02" db="EMBL/GenBank/DDBJ databases">
        <title>Genome sequencing for Strongylocentrotus purpuratus.</title>
        <authorList>
            <person name="Murali S."/>
            <person name="Liu Y."/>
            <person name="Vee V."/>
            <person name="English A."/>
            <person name="Wang M."/>
            <person name="Skinner E."/>
            <person name="Han Y."/>
            <person name="Muzny D.M."/>
            <person name="Worley K.C."/>
            <person name="Gibbs R.A."/>
        </authorList>
    </citation>
    <scope>NUCLEOTIDE SEQUENCE</scope>
</reference>
<organism evidence="4 5">
    <name type="scientific">Strongylocentrotus purpuratus</name>
    <name type="common">Purple sea urchin</name>
    <dbReference type="NCBI Taxonomy" id="7668"/>
    <lineage>
        <taxon>Eukaryota</taxon>
        <taxon>Metazoa</taxon>
        <taxon>Echinodermata</taxon>
        <taxon>Eleutherozoa</taxon>
        <taxon>Echinozoa</taxon>
        <taxon>Echinoidea</taxon>
        <taxon>Euechinoidea</taxon>
        <taxon>Echinacea</taxon>
        <taxon>Camarodonta</taxon>
        <taxon>Echinidea</taxon>
        <taxon>Strongylocentrotidae</taxon>
        <taxon>Strongylocentrotus</taxon>
    </lineage>
</organism>
<comment type="similarity">
    <text evidence="3">Belongs to the actin family.</text>
</comment>
<proteinExistence type="inferred from homology"/>
<dbReference type="KEGG" id="spu:579001"/>
<dbReference type="InterPro" id="IPR004000">
    <property type="entry name" value="Actin"/>
</dbReference>
<dbReference type="InterPro" id="IPR043129">
    <property type="entry name" value="ATPase_NBD"/>
</dbReference>
<keyword evidence="5" id="KW-1185">Reference proteome</keyword>
<dbReference type="GO" id="GO:0031011">
    <property type="term" value="C:Ino80 complex"/>
    <property type="evidence" value="ECO:0000318"/>
    <property type="project" value="GO_Central"/>
</dbReference>
<dbReference type="SUPFAM" id="SSF53067">
    <property type="entry name" value="Actin-like ATPase domain"/>
    <property type="match status" value="2"/>
</dbReference>
<dbReference type="FunFam" id="3.30.420.40:FF:000058">
    <property type="entry name" value="Putative actin-related protein 5"/>
    <property type="match status" value="1"/>
</dbReference>
<dbReference type="OMA" id="HEMAGVS"/>
<dbReference type="AlphaFoldDB" id="A0A7M7PQE1"/>
<sequence>MTHESVSGDAAGNIFSFKDDYLKLKADPVNSYPEKVKNVNVPIIIDNGSCFSRVGWASEGTPRLTFRNIIARQRGKKDSDAQIGNDIPNVETVRWLLKTQFDRDVVTHYDAQEQILDHAFQRLGIDSEGAVKHPIVMTETPCNPNLCRQTMSELLFECYQIPNLAYGIDSLFSHYYNCPESVNGCSLVLSSGFQTSHILPVINGQLDPAHCRRLNIGGTHLTGYLLRLLQLKYPAHQSSINLSRAEELLKDHVYAAEDCWAEYDDWSCPEYFQKHVHKIQLPYTPLPGWSVGSKKERRQQCIKQLQDLNLKWKEEKLSAAEDKLRTLIAVQEMQEDSDGSQKKSLKALGLNTLDDLAGYIGMLNASVQRSKVSLGGRDCSMDQPKTVQVWPKLDLLGSNPEALAPAEWNQRQRQELVEEFHQNSLRSRWIQREIDGLLQETARKLEDGAKDDVLKNCMEQLKEQKEELNACHTQWQNIKEKLLILKDIKDADSMETDQEGESEEQATDDQGSEWAYIQAMEDDAEGFSFQAEQEVLSELDKIISVFDQDFNKENRSPVSQRMTFDLAEYYQLALGVERIRVAETLFQPSIMGLEQGGMAETMEYVLRQYEPETQDKLVQNVFVTGGNLSYPNMVERIEHELRAMRPFQSLFNVKRAGNPSLDAWCGAAKWALDTTNLSSFITRSEYEEKGGDYLKEHPASNRFLASPLYAARR</sequence>
<dbReference type="RefSeq" id="XP_030853520.1">
    <property type="nucleotide sequence ID" value="XM_030997660.1"/>
</dbReference>
<dbReference type="EnsemblMetazoa" id="XM_030997660">
    <property type="protein sequence ID" value="XP_030853520"/>
    <property type="gene ID" value="LOC579001"/>
</dbReference>
<keyword evidence="2" id="KW-0539">Nucleus</keyword>